<evidence type="ECO:0000313" key="2">
    <source>
        <dbReference type="EMBL" id="RRT56024.1"/>
    </source>
</evidence>
<gene>
    <name evidence="2" type="ORF">B296_00040233</name>
</gene>
<name>A0A426YWE1_ENSVE</name>
<sequence length="84" mass="8724">MQSSAHPYQFGDESAAEVAAATISRHGLAAGEAERGILAIAAVEVGRRPASIAARLQHQVEAHGGLRHGENPSARRGGSALFRL</sequence>
<comment type="caution">
    <text evidence="2">The sequence shown here is derived from an EMBL/GenBank/DDBJ whole genome shotgun (WGS) entry which is preliminary data.</text>
</comment>
<dbReference type="EMBL" id="AMZH03009811">
    <property type="protein sequence ID" value="RRT56024.1"/>
    <property type="molecule type" value="Genomic_DNA"/>
</dbReference>
<evidence type="ECO:0000313" key="3">
    <source>
        <dbReference type="Proteomes" id="UP000287651"/>
    </source>
</evidence>
<evidence type="ECO:0000256" key="1">
    <source>
        <dbReference type="SAM" id="MobiDB-lite"/>
    </source>
</evidence>
<proteinExistence type="predicted"/>
<accession>A0A426YWE1</accession>
<feature type="region of interest" description="Disordered" evidence="1">
    <location>
        <begin position="63"/>
        <end position="84"/>
    </location>
</feature>
<organism evidence="2 3">
    <name type="scientific">Ensete ventricosum</name>
    <name type="common">Abyssinian banana</name>
    <name type="synonym">Musa ensete</name>
    <dbReference type="NCBI Taxonomy" id="4639"/>
    <lineage>
        <taxon>Eukaryota</taxon>
        <taxon>Viridiplantae</taxon>
        <taxon>Streptophyta</taxon>
        <taxon>Embryophyta</taxon>
        <taxon>Tracheophyta</taxon>
        <taxon>Spermatophyta</taxon>
        <taxon>Magnoliopsida</taxon>
        <taxon>Liliopsida</taxon>
        <taxon>Zingiberales</taxon>
        <taxon>Musaceae</taxon>
        <taxon>Ensete</taxon>
    </lineage>
</organism>
<dbReference type="Proteomes" id="UP000287651">
    <property type="component" value="Unassembled WGS sequence"/>
</dbReference>
<dbReference type="AlphaFoldDB" id="A0A426YWE1"/>
<protein>
    <submittedName>
        <fullName evidence="2">Uncharacterized protein</fullName>
    </submittedName>
</protein>
<reference evidence="2 3" key="1">
    <citation type="journal article" date="2014" name="Agronomy (Basel)">
        <title>A Draft Genome Sequence for Ensete ventricosum, the Drought-Tolerant Tree Against Hunger.</title>
        <authorList>
            <person name="Harrison J."/>
            <person name="Moore K.A."/>
            <person name="Paszkiewicz K."/>
            <person name="Jones T."/>
            <person name="Grant M."/>
            <person name="Ambacheew D."/>
            <person name="Muzemil S."/>
            <person name="Studholme D.J."/>
        </authorList>
    </citation>
    <scope>NUCLEOTIDE SEQUENCE [LARGE SCALE GENOMIC DNA]</scope>
</reference>